<feature type="transmembrane region" description="Helical" evidence="1">
    <location>
        <begin position="94"/>
        <end position="118"/>
    </location>
</feature>
<keyword evidence="1" id="KW-1133">Transmembrane helix</keyword>
<sequence length="483" mass="53897">PFWLRPFWRKRRRSSAGSSPRDGFRPREPVAIAAMALLAEEVDVEDPGTLVDEWAAALLGNGCLEAPRKATGDFGVPPEAEGPASARRLSRRTVTCVVSGGAAVVLCGLALVAIAVFWTEGQSLARAKSESSLLELEQRIRATSKGRLPKIRDIREHPYKADKLRKEIQGKWCEAVQLDPHYGVIDFSDICPEDEMDISTDNISLQANETIPTVSNELNQKQLGAVRNYLLYHSFPSDNLRNWGALRALEDLAKFRAQDILAFRETWSDADTELLRKLDPMAWAWTSGNLTTEGFRQRLPSVKDFRAVVKDGLSIVGGADSLSGAGLGPEIDAHQTVARFNEIVGNKLVPEETGLKTTIHIANSKVAPVGDPNVAEFDMETDTVWRTYCGRMHTFGEFADVTDKPFMIRPSAHCTLSKHGAKKWTRGFLFYWFIGRLFKSVDMYGFSGTGHYHNTNPIYEQYLEFEHLFYRLNGLVMDADVDA</sequence>
<comment type="caution">
    <text evidence="2">The sequence shown here is derived from an EMBL/GenBank/DDBJ whole genome shotgun (WGS) entry which is preliminary data.</text>
</comment>
<feature type="non-terminal residue" evidence="2">
    <location>
        <position position="1"/>
    </location>
</feature>
<reference evidence="2" key="1">
    <citation type="submission" date="2023-10" db="EMBL/GenBank/DDBJ databases">
        <authorList>
            <person name="Chen Y."/>
            <person name="Shah S."/>
            <person name="Dougan E. K."/>
            <person name="Thang M."/>
            <person name="Chan C."/>
        </authorList>
    </citation>
    <scope>NUCLEOTIDE SEQUENCE [LARGE SCALE GENOMIC DNA]</scope>
</reference>
<keyword evidence="1" id="KW-0472">Membrane</keyword>
<gene>
    <name evidence="2" type="ORF">PCOR1329_LOCUS83105</name>
</gene>
<accession>A0ABN9YB79</accession>
<protein>
    <submittedName>
        <fullName evidence="2">Uncharacterized protein</fullName>
    </submittedName>
</protein>
<proteinExistence type="predicted"/>
<dbReference type="EMBL" id="CAUYUJ010022012">
    <property type="protein sequence ID" value="CAK0908423.1"/>
    <property type="molecule type" value="Genomic_DNA"/>
</dbReference>
<dbReference type="InterPro" id="IPR038578">
    <property type="entry name" value="GT29-like_sf"/>
</dbReference>
<dbReference type="Gene3D" id="3.90.1480.20">
    <property type="entry name" value="Glycosyl transferase family 29"/>
    <property type="match status" value="1"/>
</dbReference>
<evidence type="ECO:0000256" key="1">
    <source>
        <dbReference type="SAM" id="Phobius"/>
    </source>
</evidence>
<dbReference type="Proteomes" id="UP001189429">
    <property type="component" value="Unassembled WGS sequence"/>
</dbReference>
<evidence type="ECO:0000313" key="3">
    <source>
        <dbReference type="Proteomes" id="UP001189429"/>
    </source>
</evidence>
<organism evidence="2 3">
    <name type="scientific">Prorocentrum cordatum</name>
    <dbReference type="NCBI Taxonomy" id="2364126"/>
    <lineage>
        <taxon>Eukaryota</taxon>
        <taxon>Sar</taxon>
        <taxon>Alveolata</taxon>
        <taxon>Dinophyceae</taxon>
        <taxon>Prorocentrales</taxon>
        <taxon>Prorocentraceae</taxon>
        <taxon>Prorocentrum</taxon>
    </lineage>
</organism>
<name>A0ABN9YB79_9DINO</name>
<keyword evidence="1" id="KW-0812">Transmembrane</keyword>
<evidence type="ECO:0000313" key="2">
    <source>
        <dbReference type="EMBL" id="CAK0908423.1"/>
    </source>
</evidence>
<keyword evidence="3" id="KW-1185">Reference proteome</keyword>